<dbReference type="FunFam" id="3.40.30.10:FF:000001">
    <property type="entry name" value="Thioredoxin"/>
    <property type="match status" value="1"/>
</dbReference>
<dbReference type="PROSITE" id="PS51352">
    <property type="entry name" value="THIOREDOXIN_2"/>
    <property type="match status" value="1"/>
</dbReference>
<dbReference type="PANTHER" id="PTHR45663">
    <property type="entry name" value="GEO12009P1"/>
    <property type="match status" value="1"/>
</dbReference>
<evidence type="ECO:0000313" key="9">
    <source>
        <dbReference type="EMBL" id="RTE65418.1"/>
    </source>
</evidence>
<dbReference type="InterPro" id="IPR013766">
    <property type="entry name" value="Thioredoxin_domain"/>
</dbReference>
<evidence type="ECO:0000256" key="7">
    <source>
        <dbReference type="NCBIfam" id="TIGR01068"/>
    </source>
</evidence>
<dbReference type="Pfam" id="PF21352">
    <property type="entry name" value="Zn_ribbon_Thio2"/>
    <property type="match status" value="1"/>
</dbReference>
<protein>
    <recommendedName>
        <fullName evidence="7">Thioredoxin</fullName>
    </recommendedName>
</protein>
<keyword evidence="6" id="KW-0676">Redox-active center</keyword>
<dbReference type="EMBL" id="RQXW01000010">
    <property type="protein sequence ID" value="RTE65418.1"/>
    <property type="molecule type" value="Genomic_DNA"/>
</dbReference>
<dbReference type="InterPro" id="IPR036249">
    <property type="entry name" value="Thioredoxin-like_sf"/>
</dbReference>
<keyword evidence="10" id="KW-1185">Reference proteome</keyword>
<dbReference type="InterPro" id="IPR049299">
    <property type="entry name" value="Thio2_N"/>
</dbReference>
<dbReference type="GO" id="GO:0005829">
    <property type="term" value="C:cytosol"/>
    <property type="evidence" value="ECO:0007669"/>
    <property type="project" value="TreeGrafter"/>
</dbReference>
<gene>
    <name evidence="9" type="primary">trxC</name>
    <name evidence="9" type="ORF">EH243_12170</name>
</gene>
<feature type="domain" description="Thioredoxin" evidence="8">
    <location>
        <begin position="31"/>
        <end position="143"/>
    </location>
</feature>
<keyword evidence="5" id="KW-1015">Disulfide bond</keyword>
<evidence type="ECO:0000256" key="4">
    <source>
        <dbReference type="ARBA" id="ARBA00022982"/>
    </source>
</evidence>
<evidence type="ECO:0000259" key="8">
    <source>
        <dbReference type="PROSITE" id="PS51352"/>
    </source>
</evidence>
<evidence type="ECO:0000256" key="5">
    <source>
        <dbReference type="ARBA" id="ARBA00023157"/>
    </source>
</evidence>
<dbReference type="InterPro" id="IPR005746">
    <property type="entry name" value="Thioredoxin"/>
</dbReference>
<accession>A0A430KPJ4</accession>
<dbReference type="CDD" id="cd02947">
    <property type="entry name" value="TRX_family"/>
    <property type="match status" value="1"/>
</dbReference>
<evidence type="ECO:0000256" key="1">
    <source>
        <dbReference type="ARBA" id="ARBA00008987"/>
    </source>
</evidence>
<proteinExistence type="inferred from homology"/>
<evidence type="ECO:0000256" key="3">
    <source>
        <dbReference type="ARBA" id="ARBA00022723"/>
    </source>
</evidence>
<dbReference type="Gene3D" id="3.40.30.10">
    <property type="entry name" value="Glutaredoxin"/>
    <property type="match status" value="1"/>
</dbReference>
<dbReference type="GO" id="GO:0015035">
    <property type="term" value="F:protein-disulfide reductase activity"/>
    <property type="evidence" value="ECO:0007669"/>
    <property type="project" value="UniProtKB-UniRule"/>
</dbReference>
<sequence>MTSSICCPNCSATNNVPTARLGDGPKCGKCKQPLFKGTTTALTAANYQSMIKHNDIPVLVDCWATWCGPCQQFGPIFEQAAGQFEPKIRLVKLDTEAEQTIAAQLQIRSIPTLILFKQGKETARVSGALPLGQLKQWLIQNGVDL</sequence>
<evidence type="ECO:0000256" key="2">
    <source>
        <dbReference type="ARBA" id="ARBA00022448"/>
    </source>
</evidence>
<keyword evidence="2" id="KW-0813">Transport</keyword>
<dbReference type="Pfam" id="PF00085">
    <property type="entry name" value="Thioredoxin"/>
    <property type="match status" value="1"/>
</dbReference>
<dbReference type="InterPro" id="IPR017937">
    <property type="entry name" value="Thioredoxin_CS"/>
</dbReference>
<reference evidence="9 10" key="1">
    <citation type="submission" date="2018-11" db="EMBL/GenBank/DDBJ databases">
        <title>The draft genome sequence of Amphritea opalescens ANRC-JH13T.</title>
        <authorList>
            <person name="Fang Z."/>
            <person name="Zhang Y."/>
            <person name="Han X."/>
        </authorList>
    </citation>
    <scope>NUCLEOTIDE SEQUENCE [LARGE SCALE GENOMIC DNA]</scope>
    <source>
        <strain evidence="9 10">ANRC-JH13</strain>
    </source>
</reference>
<dbReference type="PRINTS" id="PR00421">
    <property type="entry name" value="THIOREDOXIN"/>
</dbReference>
<keyword evidence="4" id="KW-0249">Electron transport</keyword>
<organism evidence="9 10">
    <name type="scientific">Amphritea opalescens</name>
    <dbReference type="NCBI Taxonomy" id="2490544"/>
    <lineage>
        <taxon>Bacteria</taxon>
        <taxon>Pseudomonadati</taxon>
        <taxon>Pseudomonadota</taxon>
        <taxon>Gammaproteobacteria</taxon>
        <taxon>Oceanospirillales</taxon>
        <taxon>Oceanospirillaceae</taxon>
        <taxon>Amphritea</taxon>
    </lineage>
</organism>
<comment type="similarity">
    <text evidence="1">Belongs to the thioredoxin family.</text>
</comment>
<dbReference type="PANTHER" id="PTHR45663:SF40">
    <property type="entry name" value="THIOREDOXIN 2"/>
    <property type="match status" value="1"/>
</dbReference>
<dbReference type="NCBIfam" id="TIGR01068">
    <property type="entry name" value="thioredoxin"/>
    <property type="match status" value="1"/>
</dbReference>
<dbReference type="Gene3D" id="2.30.30.380">
    <property type="entry name" value="Zn-finger domain of Sec23/24"/>
    <property type="match status" value="1"/>
</dbReference>
<dbReference type="RefSeq" id="WP_126158945.1">
    <property type="nucleotide sequence ID" value="NZ_RQXW01000010.1"/>
</dbReference>
<dbReference type="Proteomes" id="UP000283087">
    <property type="component" value="Unassembled WGS sequence"/>
</dbReference>
<dbReference type="GO" id="GO:0046872">
    <property type="term" value="F:metal ion binding"/>
    <property type="evidence" value="ECO:0007669"/>
    <property type="project" value="UniProtKB-KW"/>
</dbReference>
<comment type="caution">
    <text evidence="9">The sequence shown here is derived from an EMBL/GenBank/DDBJ whole genome shotgun (WGS) entry which is preliminary data.</text>
</comment>
<dbReference type="NCBIfam" id="NF008229">
    <property type="entry name" value="PRK10996.1"/>
    <property type="match status" value="1"/>
</dbReference>
<keyword evidence="3" id="KW-0479">Metal-binding</keyword>
<dbReference type="AlphaFoldDB" id="A0A430KPJ4"/>
<dbReference type="PROSITE" id="PS00194">
    <property type="entry name" value="THIOREDOXIN_1"/>
    <property type="match status" value="1"/>
</dbReference>
<dbReference type="SUPFAM" id="SSF52833">
    <property type="entry name" value="Thioredoxin-like"/>
    <property type="match status" value="1"/>
</dbReference>
<evidence type="ECO:0000313" key="10">
    <source>
        <dbReference type="Proteomes" id="UP000283087"/>
    </source>
</evidence>
<dbReference type="OrthoDB" id="9790390at2"/>
<evidence type="ECO:0000256" key="6">
    <source>
        <dbReference type="ARBA" id="ARBA00023284"/>
    </source>
</evidence>
<name>A0A430KPJ4_9GAMM</name>